<dbReference type="Proteomes" id="UP000239156">
    <property type="component" value="Unassembled WGS sequence"/>
</dbReference>
<dbReference type="InterPro" id="IPR039024">
    <property type="entry name" value="RTC4"/>
</dbReference>
<evidence type="ECO:0000313" key="12">
    <source>
        <dbReference type="Proteomes" id="UP000239156"/>
    </source>
</evidence>
<evidence type="ECO:0000256" key="9">
    <source>
        <dbReference type="SAM" id="SignalP"/>
    </source>
</evidence>
<feature type="chain" id="PRO_5015471825" description="Restriction of telomere capping protein 4" evidence="9">
    <location>
        <begin position="21"/>
        <end position="390"/>
    </location>
</feature>
<accession>A0A2S4W0P5</accession>
<evidence type="ECO:0000259" key="10">
    <source>
        <dbReference type="Pfam" id="PF14474"/>
    </source>
</evidence>
<sequence>MLLFGLMVLLVASLGGHGRAEVLPRSGHQLKHGCGLPSIAQARETQTATNNISSRPLPPTRSMSADPRLLELLGFKFPHLPPPPHRNPDPPEEEDPSSQAQPPLPNSPAPAAGLNPGTVPEDINEPLQPVNLGLEFQPPIDPNLDSARFRPITAIEELPLPYQGEEVTHQGLICCFCDDPLPDHPSARFINMTEYLQAVPEVQVRVGSNNPAALYLPFPRITTHCQLHRAEADLIPLAISRGWPLTINFESLPFRVESLHMYLRQIISGEIESPFLELAVKAWEALGSRRVQSVLHEYSLFHIEQPGYYGVQGFHHIMSTLRILFDGSGAPLRLPLSNEYLLRKVLVPEVAKCLIAQDVGLDVTNPQVQDHLEDSRQFGFVFFPDEDEQM</sequence>
<dbReference type="EMBL" id="PKSL01000013">
    <property type="protein sequence ID" value="POW15319.1"/>
    <property type="molecule type" value="Genomic_DNA"/>
</dbReference>
<feature type="domain" description="Restriction of telomere capping protein 4 C-terminal" evidence="10">
    <location>
        <begin position="269"/>
        <end position="381"/>
    </location>
</feature>
<dbReference type="PANTHER" id="PTHR41391:SF1">
    <property type="entry name" value="RESTRICTION OF TELOMERE CAPPING PROTEIN 4"/>
    <property type="match status" value="1"/>
</dbReference>
<evidence type="ECO:0000256" key="4">
    <source>
        <dbReference type="ARBA" id="ARBA00009461"/>
    </source>
</evidence>
<feature type="non-terminal residue" evidence="11">
    <location>
        <position position="390"/>
    </location>
</feature>
<comment type="similarity">
    <text evidence="4">Belongs to the RTC4 family.</text>
</comment>
<dbReference type="InterPro" id="IPR028094">
    <property type="entry name" value="RTC4_C"/>
</dbReference>
<reference evidence="11" key="1">
    <citation type="submission" date="2017-12" db="EMBL/GenBank/DDBJ databases">
        <title>Gene loss provides genomic basis for host adaptation in cereal stripe rust fungi.</title>
        <authorList>
            <person name="Xia C."/>
        </authorList>
    </citation>
    <scope>NUCLEOTIDE SEQUENCE [LARGE SCALE GENOMIC DNA]</scope>
    <source>
        <strain evidence="11">93-210</strain>
    </source>
</reference>
<dbReference type="PANTHER" id="PTHR41391">
    <property type="entry name" value="RESTRICTION OF TELOMERE CAPPING PROTEIN 4"/>
    <property type="match status" value="1"/>
</dbReference>
<organism evidence="11 12">
    <name type="scientific">Puccinia striiformis</name>
    <dbReference type="NCBI Taxonomy" id="27350"/>
    <lineage>
        <taxon>Eukaryota</taxon>
        <taxon>Fungi</taxon>
        <taxon>Dikarya</taxon>
        <taxon>Basidiomycota</taxon>
        <taxon>Pucciniomycotina</taxon>
        <taxon>Pucciniomycetes</taxon>
        <taxon>Pucciniales</taxon>
        <taxon>Pucciniaceae</taxon>
        <taxon>Puccinia</taxon>
    </lineage>
</organism>
<feature type="signal peptide" evidence="9">
    <location>
        <begin position="1"/>
        <end position="20"/>
    </location>
</feature>
<feature type="region of interest" description="Disordered" evidence="8">
    <location>
        <begin position="75"/>
        <end position="126"/>
    </location>
</feature>
<evidence type="ECO:0000256" key="6">
    <source>
        <dbReference type="ARBA" id="ARBA00022490"/>
    </source>
</evidence>
<dbReference type="Pfam" id="PF14474">
    <property type="entry name" value="RTC4"/>
    <property type="match status" value="1"/>
</dbReference>
<keyword evidence="12" id="KW-1185">Reference proteome</keyword>
<evidence type="ECO:0000256" key="8">
    <source>
        <dbReference type="SAM" id="MobiDB-lite"/>
    </source>
</evidence>
<evidence type="ECO:0000256" key="2">
    <source>
        <dbReference type="ARBA" id="ARBA00004123"/>
    </source>
</evidence>
<keyword evidence="6" id="KW-0963">Cytoplasm</keyword>
<name>A0A2S4W0P5_9BASI</name>
<evidence type="ECO:0000256" key="1">
    <source>
        <dbReference type="ARBA" id="ARBA00002738"/>
    </source>
</evidence>
<comment type="function">
    <text evidence="1">May be involved in a process influencing telomere capping.</text>
</comment>
<comment type="caution">
    <text evidence="11">The sequence shown here is derived from an EMBL/GenBank/DDBJ whole genome shotgun (WGS) entry which is preliminary data.</text>
</comment>
<protein>
    <recommendedName>
        <fullName evidence="5">Restriction of telomere capping protein 4</fullName>
    </recommendedName>
</protein>
<evidence type="ECO:0000256" key="7">
    <source>
        <dbReference type="ARBA" id="ARBA00023242"/>
    </source>
</evidence>
<dbReference type="AlphaFoldDB" id="A0A2S4W0P5"/>
<keyword evidence="9" id="KW-0732">Signal</keyword>
<evidence type="ECO:0000256" key="3">
    <source>
        <dbReference type="ARBA" id="ARBA00004496"/>
    </source>
</evidence>
<comment type="subcellular location">
    <subcellularLocation>
        <location evidence="3">Cytoplasm</location>
    </subcellularLocation>
    <subcellularLocation>
        <location evidence="2">Nucleus</location>
    </subcellularLocation>
</comment>
<gene>
    <name evidence="11" type="ORF">PSTT_02184</name>
</gene>
<evidence type="ECO:0000313" key="11">
    <source>
        <dbReference type="EMBL" id="POW15319.1"/>
    </source>
</evidence>
<evidence type="ECO:0000256" key="5">
    <source>
        <dbReference type="ARBA" id="ARBA00015162"/>
    </source>
</evidence>
<proteinExistence type="inferred from homology"/>
<dbReference type="VEuPathDB" id="FungiDB:PSHT_07137"/>
<dbReference type="VEuPathDB" id="FungiDB:PSTT_02184"/>
<dbReference type="GO" id="GO:0005634">
    <property type="term" value="C:nucleus"/>
    <property type="evidence" value="ECO:0007669"/>
    <property type="project" value="UniProtKB-SubCell"/>
</dbReference>
<dbReference type="GO" id="GO:0005737">
    <property type="term" value="C:cytoplasm"/>
    <property type="evidence" value="ECO:0007669"/>
    <property type="project" value="UniProtKB-SubCell"/>
</dbReference>
<keyword evidence="7" id="KW-0539">Nucleus</keyword>